<dbReference type="Pfam" id="PF03816">
    <property type="entry name" value="LytR_cpsA_psr"/>
    <property type="match status" value="1"/>
</dbReference>
<dbReference type="NCBIfam" id="TIGR00350">
    <property type="entry name" value="lytR_cpsA_psr"/>
    <property type="match status" value="1"/>
</dbReference>
<evidence type="ECO:0000313" key="5">
    <source>
        <dbReference type="Proteomes" id="UP001303902"/>
    </source>
</evidence>
<dbReference type="PANTHER" id="PTHR33392:SF6">
    <property type="entry name" value="POLYISOPRENYL-TEICHOIC ACID--PEPTIDOGLYCAN TEICHOIC ACID TRANSFERASE TAGU"/>
    <property type="match status" value="1"/>
</dbReference>
<evidence type="ECO:0000259" key="3">
    <source>
        <dbReference type="Pfam" id="PF03816"/>
    </source>
</evidence>
<keyword evidence="2" id="KW-0812">Transmembrane</keyword>
<dbReference type="RefSeq" id="WP_317969126.1">
    <property type="nucleotide sequence ID" value="NZ_CP129118.1"/>
</dbReference>
<name>A0ABZ0L6Y0_9BACL</name>
<dbReference type="InterPro" id="IPR050922">
    <property type="entry name" value="LytR/CpsA/Psr_CW_biosynth"/>
</dbReference>
<sequence>MTEPTKKPYKKFMLWAGGITGILLLTLVVYALFFVNELTETAKEIHEPMERTISEKREDPITFIDKDPFSVLVLGVDEREGDVGRSDTMIVLAVNHTLQTTKMLSIPRDTRSEIVGKDRVDKLNHAYAFGGIDMSLASVEHFLDIPIDYVVQVNMESFKEIIDVLGGVTVYNPFDFNVDDYSFATGDISLTGDEALTFVRMRKEDPRGDFGRQDRQKQVVQGILQKGASIQGLVKFKRIFSTLGKNIRTNMTVDEMIDVQKNYRDAIKSIEQIPINAGHGLWKDGVWYFEMDTEELQAIQKELQTHLKTE</sequence>
<accession>A0ABZ0L6Y0</accession>
<gene>
    <name evidence="4" type="ORF">QWT69_03805</name>
</gene>
<comment type="similarity">
    <text evidence="1">Belongs to the LytR/CpsA/Psr (LCP) family.</text>
</comment>
<dbReference type="Proteomes" id="UP001303902">
    <property type="component" value="Chromosome"/>
</dbReference>
<reference evidence="4 5" key="1">
    <citation type="submission" date="2023-06" db="EMBL/GenBank/DDBJ databases">
        <title>Sporosarcina sp. nov., isolated from Korean tranditional fermented seafood 'Jeotgal'.</title>
        <authorList>
            <person name="Yang A.I."/>
            <person name="Shin N.-R."/>
        </authorList>
    </citation>
    <scope>NUCLEOTIDE SEQUENCE [LARGE SCALE GENOMIC DNA]</scope>
    <source>
        <strain evidence="4 5">T2O-4</strain>
    </source>
</reference>
<dbReference type="InterPro" id="IPR004474">
    <property type="entry name" value="LytR_CpsA_psr"/>
</dbReference>
<evidence type="ECO:0000256" key="2">
    <source>
        <dbReference type="SAM" id="Phobius"/>
    </source>
</evidence>
<keyword evidence="5" id="KW-1185">Reference proteome</keyword>
<proteinExistence type="inferred from homology"/>
<feature type="domain" description="Cell envelope-related transcriptional attenuator" evidence="3">
    <location>
        <begin position="85"/>
        <end position="227"/>
    </location>
</feature>
<evidence type="ECO:0000313" key="4">
    <source>
        <dbReference type="EMBL" id="WOV88260.1"/>
    </source>
</evidence>
<dbReference type="EMBL" id="CP129118">
    <property type="protein sequence ID" value="WOV88260.1"/>
    <property type="molecule type" value="Genomic_DNA"/>
</dbReference>
<feature type="transmembrane region" description="Helical" evidence="2">
    <location>
        <begin position="12"/>
        <end position="35"/>
    </location>
</feature>
<keyword evidence="2" id="KW-0472">Membrane</keyword>
<keyword evidence="2" id="KW-1133">Transmembrane helix</keyword>
<evidence type="ECO:0000256" key="1">
    <source>
        <dbReference type="ARBA" id="ARBA00006068"/>
    </source>
</evidence>
<protein>
    <submittedName>
        <fullName evidence="4">LCP family protein</fullName>
    </submittedName>
</protein>
<dbReference type="Gene3D" id="3.40.630.190">
    <property type="entry name" value="LCP protein"/>
    <property type="match status" value="1"/>
</dbReference>
<organism evidence="4 5">
    <name type="scientific">Sporosarcina oncorhynchi</name>
    <dbReference type="NCBI Taxonomy" id="3056444"/>
    <lineage>
        <taxon>Bacteria</taxon>
        <taxon>Bacillati</taxon>
        <taxon>Bacillota</taxon>
        <taxon>Bacilli</taxon>
        <taxon>Bacillales</taxon>
        <taxon>Caryophanaceae</taxon>
        <taxon>Sporosarcina</taxon>
    </lineage>
</organism>
<dbReference type="PANTHER" id="PTHR33392">
    <property type="entry name" value="POLYISOPRENYL-TEICHOIC ACID--PEPTIDOGLYCAN TEICHOIC ACID TRANSFERASE TAGU"/>
    <property type="match status" value="1"/>
</dbReference>